<feature type="transmembrane region" description="Helical" evidence="1">
    <location>
        <begin position="108"/>
        <end position="131"/>
    </location>
</feature>
<keyword evidence="1" id="KW-0812">Transmembrane</keyword>
<comment type="caution">
    <text evidence="2">The sequence shown here is derived from an EMBL/GenBank/DDBJ whole genome shotgun (WGS) entry which is preliminary data.</text>
</comment>
<evidence type="ECO:0000256" key="1">
    <source>
        <dbReference type="SAM" id="Phobius"/>
    </source>
</evidence>
<gene>
    <name evidence="2" type="ORF">F4560_006105</name>
</gene>
<organism evidence="2 3">
    <name type="scientific">Saccharothrix ecbatanensis</name>
    <dbReference type="NCBI Taxonomy" id="1105145"/>
    <lineage>
        <taxon>Bacteria</taxon>
        <taxon>Bacillati</taxon>
        <taxon>Actinomycetota</taxon>
        <taxon>Actinomycetes</taxon>
        <taxon>Pseudonocardiales</taxon>
        <taxon>Pseudonocardiaceae</taxon>
        <taxon>Saccharothrix</taxon>
    </lineage>
</organism>
<keyword evidence="1" id="KW-1133">Transmembrane helix</keyword>
<proteinExistence type="predicted"/>
<sequence>MTTPNTSGKRAKPPKPTPPKLIDLARWLFILSAVIGMGRFLYQLSDREMLIRMLRDDLVKRGMKAGQDELDAAVTGAIGFGVLLAIAFVLVYALFANKMAAGRNWARIVLTVLSGIGVAFGLLQLLAVASGGMALAEFTVSPIVLVLSGITMVIDAAVIVLMYRPSVAGYFRSVHSVSVKPPQVANGL</sequence>
<accession>A0A7W9M3S4</accession>
<protein>
    <submittedName>
        <fullName evidence="2">Uncharacterized protein</fullName>
    </submittedName>
</protein>
<evidence type="ECO:0000313" key="3">
    <source>
        <dbReference type="Proteomes" id="UP000552097"/>
    </source>
</evidence>
<dbReference type="Proteomes" id="UP000552097">
    <property type="component" value="Unassembled WGS sequence"/>
</dbReference>
<feature type="transmembrane region" description="Helical" evidence="1">
    <location>
        <begin position="72"/>
        <end position="96"/>
    </location>
</feature>
<keyword evidence="3" id="KW-1185">Reference proteome</keyword>
<feature type="transmembrane region" description="Helical" evidence="1">
    <location>
        <begin position="143"/>
        <end position="163"/>
    </location>
</feature>
<reference evidence="2 3" key="1">
    <citation type="submission" date="2020-08" db="EMBL/GenBank/DDBJ databases">
        <title>Sequencing the genomes of 1000 actinobacteria strains.</title>
        <authorList>
            <person name="Klenk H.-P."/>
        </authorList>
    </citation>
    <scope>NUCLEOTIDE SEQUENCE [LARGE SCALE GENOMIC DNA]</scope>
    <source>
        <strain evidence="2 3">DSM 45486</strain>
    </source>
</reference>
<dbReference type="EMBL" id="JACHMO010000001">
    <property type="protein sequence ID" value="MBB5806337.1"/>
    <property type="molecule type" value="Genomic_DNA"/>
</dbReference>
<feature type="transmembrane region" description="Helical" evidence="1">
    <location>
        <begin position="21"/>
        <end position="42"/>
    </location>
</feature>
<keyword evidence="1" id="KW-0472">Membrane</keyword>
<name>A0A7W9M3S4_9PSEU</name>
<dbReference type="RefSeq" id="WP_184925806.1">
    <property type="nucleotide sequence ID" value="NZ_JACHMO010000001.1"/>
</dbReference>
<evidence type="ECO:0000313" key="2">
    <source>
        <dbReference type="EMBL" id="MBB5806337.1"/>
    </source>
</evidence>
<dbReference type="AlphaFoldDB" id="A0A7W9M3S4"/>